<dbReference type="InterPro" id="IPR039422">
    <property type="entry name" value="MarR/SlyA-like"/>
</dbReference>
<keyword evidence="6" id="KW-1185">Reference proteome</keyword>
<dbReference type="EMBL" id="JACHBI010000001">
    <property type="protein sequence ID" value="MBB5572302.1"/>
    <property type="molecule type" value="Genomic_DNA"/>
</dbReference>
<dbReference type="PANTHER" id="PTHR33164:SF64">
    <property type="entry name" value="TRANSCRIPTIONAL REGULATOR SLYA"/>
    <property type="match status" value="1"/>
</dbReference>
<dbReference type="GO" id="GO:0003700">
    <property type="term" value="F:DNA-binding transcription factor activity"/>
    <property type="evidence" value="ECO:0007669"/>
    <property type="project" value="InterPro"/>
</dbReference>
<dbReference type="PANTHER" id="PTHR33164">
    <property type="entry name" value="TRANSCRIPTIONAL REGULATOR, MARR FAMILY"/>
    <property type="match status" value="1"/>
</dbReference>
<dbReference type="PROSITE" id="PS01117">
    <property type="entry name" value="HTH_MARR_1"/>
    <property type="match status" value="1"/>
</dbReference>
<evidence type="ECO:0000313" key="6">
    <source>
        <dbReference type="Proteomes" id="UP000549882"/>
    </source>
</evidence>
<dbReference type="InterPro" id="IPR000835">
    <property type="entry name" value="HTH_MarR-typ"/>
</dbReference>
<dbReference type="Proteomes" id="UP000549882">
    <property type="component" value="Unassembled WGS sequence"/>
</dbReference>
<dbReference type="PRINTS" id="PR00598">
    <property type="entry name" value="HTHMARR"/>
</dbReference>
<dbReference type="InterPro" id="IPR023187">
    <property type="entry name" value="Tscrpt_reg_MarR-type_CS"/>
</dbReference>
<keyword evidence="2" id="KW-0238">DNA-binding</keyword>
<dbReference type="InterPro" id="IPR036390">
    <property type="entry name" value="WH_DNA-bd_sf"/>
</dbReference>
<proteinExistence type="predicted"/>
<feature type="domain" description="HTH marR-type" evidence="4">
    <location>
        <begin position="8"/>
        <end position="141"/>
    </location>
</feature>
<evidence type="ECO:0000259" key="4">
    <source>
        <dbReference type="PROSITE" id="PS50995"/>
    </source>
</evidence>
<dbReference type="InterPro" id="IPR036388">
    <property type="entry name" value="WH-like_DNA-bd_sf"/>
</dbReference>
<name>A0A7W8XMU6_9HYPH</name>
<evidence type="ECO:0000313" key="5">
    <source>
        <dbReference type="EMBL" id="MBB5572302.1"/>
    </source>
</evidence>
<dbReference type="AlphaFoldDB" id="A0A7W8XMU6"/>
<evidence type="ECO:0000256" key="3">
    <source>
        <dbReference type="ARBA" id="ARBA00023163"/>
    </source>
</evidence>
<reference evidence="5 6" key="1">
    <citation type="submission" date="2020-08" db="EMBL/GenBank/DDBJ databases">
        <title>Genomic Encyclopedia of Type Strains, Phase IV (KMG-V): Genome sequencing to study the core and pangenomes of soil and plant-associated prokaryotes.</title>
        <authorList>
            <person name="Whitman W."/>
        </authorList>
    </citation>
    <scope>NUCLEOTIDE SEQUENCE [LARGE SCALE GENOMIC DNA]</scope>
    <source>
        <strain evidence="5 6">SEMIA 4064</strain>
    </source>
</reference>
<dbReference type="Gene3D" id="1.10.10.10">
    <property type="entry name" value="Winged helix-like DNA-binding domain superfamily/Winged helix DNA-binding domain"/>
    <property type="match status" value="1"/>
</dbReference>
<keyword evidence="1" id="KW-0805">Transcription regulation</keyword>
<keyword evidence="3" id="KW-0804">Transcription</keyword>
<organism evidence="5 6">
    <name type="scientific">Rhizobium paranaense</name>
    <dbReference type="NCBI Taxonomy" id="1650438"/>
    <lineage>
        <taxon>Bacteria</taxon>
        <taxon>Pseudomonadati</taxon>
        <taxon>Pseudomonadota</taxon>
        <taxon>Alphaproteobacteria</taxon>
        <taxon>Hyphomicrobiales</taxon>
        <taxon>Rhizobiaceae</taxon>
        <taxon>Rhizobium/Agrobacterium group</taxon>
        <taxon>Rhizobium</taxon>
    </lineage>
</organism>
<dbReference type="PROSITE" id="PS50995">
    <property type="entry name" value="HTH_MARR_2"/>
    <property type="match status" value="1"/>
</dbReference>
<dbReference type="GO" id="GO:0003677">
    <property type="term" value="F:DNA binding"/>
    <property type="evidence" value="ECO:0007669"/>
    <property type="project" value="UniProtKB-KW"/>
</dbReference>
<comment type="caution">
    <text evidence="5">The sequence shown here is derived from an EMBL/GenBank/DDBJ whole genome shotgun (WGS) entry which is preliminary data.</text>
</comment>
<dbReference type="SMART" id="SM00347">
    <property type="entry name" value="HTH_MARR"/>
    <property type="match status" value="1"/>
</dbReference>
<dbReference type="SUPFAM" id="SSF46785">
    <property type="entry name" value="Winged helix' DNA-binding domain"/>
    <property type="match status" value="1"/>
</dbReference>
<protein>
    <submittedName>
        <fullName evidence="5">MarR family transcriptional regulator for hemolysin</fullName>
    </submittedName>
</protein>
<dbReference type="RefSeq" id="WP_183937665.1">
    <property type="nucleotide sequence ID" value="NZ_JACHBI010000001.1"/>
</dbReference>
<gene>
    <name evidence="5" type="ORF">GGD50_000878</name>
</gene>
<accession>A0A7W8XMU6</accession>
<dbReference type="Pfam" id="PF12802">
    <property type="entry name" value="MarR_2"/>
    <property type="match status" value="1"/>
</dbReference>
<sequence>MKSFGALQRIFTANLLSTGRQWRRAVDLALSSHGISEAAAAPLIWIGRLGGGVRQVALANYVGIEGPSLVRLLDQLEALGLVLRKDDPTDRRAKGLWLTAKGEMLAARMEETLDELRGRILANVDKADLEAAIRVLQAFDDFEEPKPSESNPQREAVS</sequence>
<dbReference type="GO" id="GO:0006950">
    <property type="term" value="P:response to stress"/>
    <property type="evidence" value="ECO:0007669"/>
    <property type="project" value="TreeGrafter"/>
</dbReference>
<evidence type="ECO:0000256" key="1">
    <source>
        <dbReference type="ARBA" id="ARBA00023015"/>
    </source>
</evidence>
<evidence type="ECO:0000256" key="2">
    <source>
        <dbReference type="ARBA" id="ARBA00023125"/>
    </source>
</evidence>